<sequence>MHYWKALAFLRSRVLINQPTKLSLTEITEALGCTKRNAQLIIKKLVNEGWIDWKSGVGRGNLPILTLLKNVNHELELRIDELLSENKIDQALELIEESQRDQFLLGYISRYQSLPTTLDILQIPFYRGTHSLDPIEVTRRTEAHITRYLFSNLLRFNTRTHSFEGDLAIDWYQDENRWYFTLRKGLVFHDGSSILAQDIKSHFQRLLNSSHHNSLQFNCISNITVVDPLHLYFDTKANAGYLPSLLSNSAAGIAKKVGDTILGSGSFKLVEQSKWLTRLEAFKHYHGHRPWVDGIEIWNVGDKAKDYEMHCDIVHSHPHYQHSSISFELEEMEQWEKGCEHALINPHRHPWFGEAKRVKSLNELLRILGVAKDIPLDTVGYACGMLATSNQPSSSKLINNSHQDVLKAAQQLADSLTKPTQPIKILTYQLFDHIKMARHYCERLNELGFACEYQVLEFPDFCQQSNLQNADILISGEVFSDDLDSSWMGWLQSSIALEVCLTDEQKQWRDESLEQLWMLNDYQQRQSSFLELEAQLIKLGVYRPIFHVKQQLNYAKAVNPVEQLANGWIDFNQITMRR</sequence>
<accession>A0A2N7IHG6</accession>
<evidence type="ECO:0000313" key="4">
    <source>
        <dbReference type="EMBL" id="PML56948.1"/>
    </source>
</evidence>
<dbReference type="PANTHER" id="PTHR30290:SF72">
    <property type="entry name" value="HTH-TYPE TRANSCRIPTIONAL REGULATOR SGRR"/>
    <property type="match status" value="1"/>
</dbReference>
<dbReference type="GO" id="GO:1904680">
    <property type="term" value="F:peptide transmembrane transporter activity"/>
    <property type="evidence" value="ECO:0007669"/>
    <property type="project" value="TreeGrafter"/>
</dbReference>
<dbReference type="Pfam" id="PF12793">
    <property type="entry name" value="SgrR_N"/>
    <property type="match status" value="1"/>
</dbReference>
<dbReference type="Proteomes" id="UP000235746">
    <property type="component" value="Unassembled WGS sequence"/>
</dbReference>
<proteinExistence type="predicted"/>
<dbReference type="Gene3D" id="3.10.105.10">
    <property type="entry name" value="Dipeptide-binding Protein, Domain 3"/>
    <property type="match status" value="1"/>
</dbReference>
<dbReference type="Pfam" id="PF00496">
    <property type="entry name" value="SBP_bac_5"/>
    <property type="match status" value="1"/>
</dbReference>
<evidence type="ECO:0000256" key="1">
    <source>
        <dbReference type="ARBA" id="ARBA00023125"/>
    </source>
</evidence>
<dbReference type="Gene3D" id="3.40.190.10">
    <property type="entry name" value="Periplasmic binding protein-like II"/>
    <property type="match status" value="1"/>
</dbReference>
<dbReference type="EMBL" id="MCYL01000013">
    <property type="protein sequence ID" value="PML56948.1"/>
    <property type="molecule type" value="Genomic_DNA"/>
</dbReference>
<dbReference type="SUPFAM" id="SSF53850">
    <property type="entry name" value="Periplasmic binding protein-like II"/>
    <property type="match status" value="1"/>
</dbReference>
<evidence type="ECO:0000259" key="2">
    <source>
        <dbReference type="Pfam" id="PF00496"/>
    </source>
</evidence>
<evidence type="ECO:0000313" key="5">
    <source>
        <dbReference type="Proteomes" id="UP000235746"/>
    </source>
</evidence>
<gene>
    <name evidence="4" type="ORF">BCT74_04735</name>
</gene>
<dbReference type="PANTHER" id="PTHR30290">
    <property type="entry name" value="PERIPLASMIC BINDING COMPONENT OF ABC TRANSPORTER"/>
    <property type="match status" value="1"/>
</dbReference>
<dbReference type="InterPro" id="IPR039424">
    <property type="entry name" value="SBP_5"/>
</dbReference>
<feature type="domain" description="Solute-binding protein family 5" evidence="2">
    <location>
        <begin position="164"/>
        <end position="303"/>
    </location>
</feature>
<keyword evidence="1" id="KW-0238">DNA-binding</keyword>
<feature type="domain" description="Transcriptional regulator SgrR N-terminal HTH" evidence="3">
    <location>
        <begin position="17"/>
        <end position="100"/>
    </location>
</feature>
<reference evidence="5" key="1">
    <citation type="submission" date="2016-07" db="EMBL/GenBank/DDBJ databases">
        <title>Nontailed viruses are major unrecognized killers of bacteria in the ocean.</title>
        <authorList>
            <person name="Kauffman K."/>
            <person name="Hussain F."/>
            <person name="Yang J."/>
            <person name="Arevalo P."/>
            <person name="Brown J."/>
            <person name="Cutler M."/>
            <person name="Kelly L."/>
            <person name="Polz M.F."/>
        </authorList>
    </citation>
    <scope>NUCLEOTIDE SEQUENCE [LARGE SCALE GENOMIC DNA]</scope>
    <source>
        <strain evidence="5">10N.261.51.B8</strain>
    </source>
</reference>
<dbReference type="InterPro" id="IPR000914">
    <property type="entry name" value="SBP_5_dom"/>
</dbReference>
<dbReference type="GO" id="GO:0015833">
    <property type="term" value="P:peptide transport"/>
    <property type="evidence" value="ECO:0007669"/>
    <property type="project" value="TreeGrafter"/>
</dbReference>
<organism evidence="4 5">
    <name type="scientific">Vibrio lentus</name>
    <dbReference type="NCBI Taxonomy" id="136468"/>
    <lineage>
        <taxon>Bacteria</taxon>
        <taxon>Pseudomonadati</taxon>
        <taxon>Pseudomonadota</taxon>
        <taxon>Gammaproteobacteria</taxon>
        <taxon>Vibrionales</taxon>
        <taxon>Vibrionaceae</taxon>
        <taxon>Vibrio</taxon>
    </lineage>
</organism>
<comment type="caution">
    <text evidence="4">The sequence shown here is derived from an EMBL/GenBank/DDBJ whole genome shotgun (WGS) entry which is preliminary data.</text>
</comment>
<evidence type="ECO:0000259" key="3">
    <source>
        <dbReference type="Pfam" id="PF12793"/>
    </source>
</evidence>
<dbReference type="RefSeq" id="WP_102560004.1">
    <property type="nucleotide sequence ID" value="NZ_MCYL01000013.1"/>
</dbReference>
<name>A0A2N7IHG6_9VIBR</name>
<dbReference type="GO" id="GO:0003677">
    <property type="term" value="F:DNA binding"/>
    <property type="evidence" value="ECO:0007669"/>
    <property type="project" value="UniProtKB-KW"/>
</dbReference>
<dbReference type="InterPro" id="IPR025370">
    <property type="entry name" value="SgrR_HTH_N"/>
</dbReference>
<dbReference type="AlphaFoldDB" id="A0A2N7IHG6"/>
<protein>
    <submittedName>
        <fullName evidence="4">ABC transporter substrate-binding protein</fullName>
    </submittedName>
</protein>